<evidence type="ECO:0000259" key="2">
    <source>
        <dbReference type="Pfam" id="PF13843"/>
    </source>
</evidence>
<organism evidence="3 4">
    <name type="scientific">Trichinella zimbabwensis</name>
    <dbReference type="NCBI Taxonomy" id="268475"/>
    <lineage>
        <taxon>Eukaryota</taxon>
        <taxon>Metazoa</taxon>
        <taxon>Ecdysozoa</taxon>
        <taxon>Nematoda</taxon>
        <taxon>Enoplea</taxon>
        <taxon>Dorylaimia</taxon>
        <taxon>Trichinellida</taxon>
        <taxon>Trichinellidae</taxon>
        <taxon>Trichinella</taxon>
    </lineage>
</organism>
<feature type="non-terminal residue" evidence="3">
    <location>
        <position position="1227"/>
    </location>
</feature>
<dbReference type="STRING" id="268475.A0A0V1HQ94"/>
<comment type="caution">
    <text evidence="3">The sequence shown here is derived from an EMBL/GenBank/DDBJ whole genome shotgun (WGS) entry which is preliminary data.</text>
</comment>
<dbReference type="PANTHER" id="PTHR47272:SF1">
    <property type="entry name" value="PIGGYBAC TRANSPOSABLE ELEMENT-DERIVED PROTEIN 3-LIKE"/>
    <property type="match status" value="1"/>
</dbReference>
<feature type="domain" description="PiggyBac transposable element-derived protein" evidence="2">
    <location>
        <begin position="169"/>
        <end position="524"/>
    </location>
</feature>
<name>A0A0V1HQ94_9BILA</name>
<dbReference type="PANTHER" id="PTHR47272">
    <property type="entry name" value="DDE_TNP_1_7 DOMAIN-CONTAINING PROTEIN"/>
    <property type="match status" value="1"/>
</dbReference>
<feature type="region of interest" description="Disordered" evidence="1">
    <location>
        <begin position="1142"/>
        <end position="1163"/>
    </location>
</feature>
<keyword evidence="4" id="KW-1185">Reference proteome</keyword>
<gene>
    <name evidence="3" type="primary">PGBD3</name>
    <name evidence="3" type="ORF">T11_13797</name>
</gene>
<dbReference type="Pfam" id="PF13843">
    <property type="entry name" value="DDE_Tnp_1_7"/>
    <property type="match status" value="2"/>
</dbReference>
<evidence type="ECO:0000313" key="3">
    <source>
        <dbReference type="EMBL" id="KRZ12915.1"/>
    </source>
</evidence>
<proteinExistence type="predicted"/>
<evidence type="ECO:0000256" key="1">
    <source>
        <dbReference type="SAM" id="MobiDB-lite"/>
    </source>
</evidence>
<dbReference type="AlphaFoldDB" id="A0A0V1HQ94"/>
<protein>
    <submittedName>
        <fullName evidence="3">PiggyBac transposable element-derived protein 3</fullName>
    </submittedName>
</protein>
<sequence length="1227" mass="141584">MLQVDRRLNKLDLFLKNSTGEHFSWFAKVKSNTNYALIVDRHRTARMKRCTSSLSVLVMMAEIVRNPILDELSESESSSSDDFDDAASDYLNQEADLIVFATSTSELSSEDESPERKRWQPSAIGSETFTSKSGRVWSTTVPSTTQSLSHNVVRERCAVTRHVSGIQVPADLFKLLVTVEMVSIIVRKTNEKAEKVHQEWNNKHPDAVRNWEETNEEEIYAFIGLLIIAGACQSSDESVSDLWSVHCGRPIFRAVMTENRFKSLLRFCRFDDSHSRADRMKSDKLAPFRDIWNMFMDNTKKLYKPSTFLTVGEQLVPTRGRSRFRQYLPKKPEKCGIKIFWCCDAETSYPLASEIYVGRQPGETVSTNTADLVKRLVRPWCWKGRNITMGNTFTSVQLAEDLLAYRTTVVGTLRRNRRDVPSEMTAAKGRQVGSSVFCFDQQLTMVSYIPKRNKCDLLLSTMHHDGATREEKKGKPEIMLCYNETKSGVDKFDHMVRVYTCRRCTHRWPMDLWFNLLDSAGVAAFVLWNCKHPELNATKSRRRRLFLIECGKNLVESTVQKRAANPPQSLPYQVRRAIEGMGIAMAAQQSSAAKTEKGVRKRCAFCDKKKDRKCSTRCNNCTRPCCNEHLYFFCKNCYNQPSTVEMHVRRNRHGRLVPELIVVPNAEDSEIELDSDESFGLLGEMTDSEEESFSSDEEETPVEVSTRRRKKTFNFKWKSQLPVNRDVPWIEEDSINESYGETKRPVDYFKYFITKDAIRLIMEQTNIYAVQEKSKFSTTEAEVEVFLGILLQMGVVVLPRFNMYWSAGFRMNSIANKMSHNRFSELLRFLHFNDNKKDVLDRHHPSYDRFYQVRPLLNLFLQSCRALKNEEKHSIGQSVIPFKGRCGIRQQLPSKPKKWEIKIYVRCGASGILYDFLFVDDNEVEVEMSSGFVQGDVVLKLCETLPKHANHKVYFDSYFNFLELQVMLKEMGIWSTGSLRSNCLRGAKLEDDSTLKRRGRGSYVAVTDNRHGVGIVKWFDHRPVILSSTFVGTDPVVEKQIYDLKRKKLIQVPVPNIVNDYNQSMGGVHINNMLNSLYKLDHKSKKWHRRVLYWLLSTAVANAWLLYRKDLEKFSGSSEKPLDLLEFTLCVATSLCHAEESAKRGRRGTNSRMSTPDSPGTTRRTRIFTRSAADDVRYDEISHWPLFSEKRNRCKLCSKIVQTSCSKCQVFLCMTQKRNCFHSYHTR</sequence>
<feature type="compositionally biased region" description="Polar residues" evidence="1">
    <location>
        <begin position="1150"/>
        <end position="1162"/>
    </location>
</feature>
<reference evidence="3 4" key="1">
    <citation type="submission" date="2015-01" db="EMBL/GenBank/DDBJ databases">
        <title>Evolution of Trichinella species and genotypes.</title>
        <authorList>
            <person name="Korhonen P.K."/>
            <person name="Edoardo P."/>
            <person name="Giuseppe L.R."/>
            <person name="Gasser R.B."/>
        </authorList>
    </citation>
    <scope>NUCLEOTIDE SEQUENCE [LARGE SCALE GENOMIC DNA]</scope>
    <source>
        <strain evidence="3">ISS1029</strain>
    </source>
</reference>
<evidence type="ECO:0000313" key="4">
    <source>
        <dbReference type="Proteomes" id="UP000055024"/>
    </source>
</evidence>
<dbReference type="Proteomes" id="UP000055024">
    <property type="component" value="Unassembled WGS sequence"/>
</dbReference>
<feature type="domain" description="PiggyBac transposable element-derived protein" evidence="2">
    <location>
        <begin position="745"/>
        <end position="1104"/>
    </location>
</feature>
<dbReference type="OrthoDB" id="10030973at2759"/>
<accession>A0A0V1HQ94</accession>
<dbReference type="InterPro" id="IPR029526">
    <property type="entry name" value="PGBD"/>
</dbReference>
<dbReference type="EMBL" id="JYDP01000036">
    <property type="protein sequence ID" value="KRZ12915.1"/>
    <property type="molecule type" value="Genomic_DNA"/>
</dbReference>